<dbReference type="PANTHER" id="PTHR12697:SF5">
    <property type="entry name" value="DEOXYHYPUSINE HYDROXYLASE"/>
    <property type="match status" value="1"/>
</dbReference>
<dbReference type="Pfam" id="PF13646">
    <property type="entry name" value="HEAT_2"/>
    <property type="match status" value="6"/>
</dbReference>
<dbReference type="RefSeq" id="WP_103115527.1">
    <property type="nucleotide sequence ID" value="NZ_PPFX01000019.1"/>
</dbReference>
<evidence type="ECO:0000256" key="1">
    <source>
        <dbReference type="ARBA" id="ARBA00045876"/>
    </source>
</evidence>
<proteinExistence type="predicted"/>
<evidence type="ECO:0000313" key="3">
    <source>
        <dbReference type="Proteomes" id="UP000236340"/>
    </source>
</evidence>
<gene>
    <name evidence="2" type="ORF">C2E25_09580</name>
</gene>
<dbReference type="SMART" id="SM00567">
    <property type="entry name" value="EZ_HEAT"/>
    <property type="match status" value="15"/>
</dbReference>
<dbReference type="SUPFAM" id="SSF48371">
    <property type="entry name" value="ARM repeat"/>
    <property type="match status" value="1"/>
</dbReference>
<dbReference type="InterPro" id="IPR021133">
    <property type="entry name" value="HEAT_type_2"/>
</dbReference>
<name>A0A2K2H9T4_9BACT</name>
<accession>A0A2K2H9T4</accession>
<dbReference type="OrthoDB" id="3661251at2"/>
<dbReference type="GO" id="GO:0016491">
    <property type="term" value="F:oxidoreductase activity"/>
    <property type="evidence" value="ECO:0007669"/>
    <property type="project" value="TreeGrafter"/>
</dbReference>
<dbReference type="Proteomes" id="UP000236340">
    <property type="component" value="Unassembled WGS sequence"/>
</dbReference>
<comment type="caution">
    <text evidence="2">The sequence shown here is derived from an EMBL/GenBank/DDBJ whole genome shotgun (WGS) entry which is preliminary data.</text>
</comment>
<evidence type="ECO:0000313" key="2">
    <source>
        <dbReference type="EMBL" id="PNU20027.1"/>
    </source>
</evidence>
<dbReference type="InterPro" id="IPR016024">
    <property type="entry name" value="ARM-type_fold"/>
</dbReference>
<sequence>MAEEQLLIEMCSAAGEEERLQGLKGLGRYGIERFLPQLYRALGDESWRVRKEATELFLALPRAGELAGDIIELLHSQDNAGLRNTAVDILVRLGHCAIPRLLEELSCPDHDVRKFILDIFGAVRAEEAMPGMLAALADSDSNVRAAAAENLGRMQLPEAVPALLEAMADADLMLRFTILEALAQIGGEVSVEELLPYHEEKLLRQALFDCLGHVGNGDALPVLIEGLTDSMRNVREAACLAIQRIALRHPEMVQRVMTRRRETGFIDSLGELLTSRRVDVRRGAVHLLGWIGHAETAERLLPLLRDEDLSREAAAALISIGSESACSLTGLWPGADAQTRACLAYILGEARCCDCEDLLLAALQDPFADLQQAAAHALGLVGGERSPRALAECLSKCDQQVADTLVQSLSKLAARFPEQVLAAIGHLLEAEAEAVRAQAVSVLGALADDRVDALIGMALKDVAAGVRAAAVRACDGRTGERQRQALLIALTDEESEVRRLAVEVIGAGEGEEVVEALQLAMQDEDMWVRAAAVRSLARQTPEIAVVLLDRALSDKVGLVVIAALEALGELDPDAACSRLLAILDHPDEEVVNAALKQLACSGRSDWVAERGEVLLNHGNWEVRLTASRTLAELAPETALRLMEKRLLVEEEDLVRQQFSELIDALRAAQG</sequence>
<dbReference type="Gene3D" id="1.25.10.10">
    <property type="entry name" value="Leucine-rich Repeat Variant"/>
    <property type="match status" value="5"/>
</dbReference>
<dbReference type="InterPro" id="IPR004155">
    <property type="entry name" value="PBS_lyase_HEAT"/>
</dbReference>
<dbReference type="PROSITE" id="PS50077">
    <property type="entry name" value="HEAT_REPEAT"/>
    <property type="match status" value="1"/>
</dbReference>
<protein>
    <recommendedName>
        <fullName evidence="4">HEAT repeat</fullName>
    </recommendedName>
</protein>
<dbReference type="AlphaFoldDB" id="A0A2K2H9T4"/>
<comment type="function">
    <text evidence="1">Catalyzes the hydroxylation of the N(6)-(4-aminobutyl)-L-lysine intermediate produced by deoxyhypusine synthase/DHPS on a critical lysine of the eukaryotic translation initiation factor 5A/eIF-5A. This is the second step of the post-translational modification of that lysine into an unusual amino acid residue named hypusine. Hypusination is unique to mature eIF-5A factor and is essential for its function.</text>
</comment>
<organism evidence="2 3">
    <name type="scientific">Geothermobacter hydrogeniphilus</name>
    <dbReference type="NCBI Taxonomy" id="1969733"/>
    <lineage>
        <taxon>Bacteria</taxon>
        <taxon>Pseudomonadati</taxon>
        <taxon>Thermodesulfobacteriota</taxon>
        <taxon>Desulfuromonadia</taxon>
        <taxon>Desulfuromonadales</taxon>
        <taxon>Geothermobacteraceae</taxon>
        <taxon>Geothermobacter</taxon>
    </lineage>
</organism>
<dbReference type="InterPro" id="IPR011989">
    <property type="entry name" value="ARM-like"/>
</dbReference>
<dbReference type="PANTHER" id="PTHR12697">
    <property type="entry name" value="PBS LYASE HEAT-LIKE PROTEIN"/>
    <property type="match status" value="1"/>
</dbReference>
<evidence type="ECO:0008006" key="4">
    <source>
        <dbReference type="Google" id="ProtNLM"/>
    </source>
</evidence>
<dbReference type="EMBL" id="PPFX01000019">
    <property type="protein sequence ID" value="PNU20027.1"/>
    <property type="molecule type" value="Genomic_DNA"/>
</dbReference>
<reference evidence="2 3" key="1">
    <citation type="journal article" date="2018" name="Genome Announc.">
        <title>Genome Sequence of Geothermobacter sp. HR-1 Iron Reducer from the Loihi Seamount.</title>
        <authorList>
            <person name="Smith H."/>
            <person name="Abuyen K."/>
            <person name="Tremblay J."/>
            <person name="Savalia P."/>
            <person name="Perez-Rodriguez I."/>
            <person name="Emerson D."/>
            <person name="Tully B."/>
            <person name="Amend J."/>
        </authorList>
    </citation>
    <scope>NUCLEOTIDE SEQUENCE [LARGE SCALE GENOMIC DNA]</scope>
    <source>
        <strain evidence="2 3">HR-1</strain>
    </source>
</reference>